<dbReference type="InterPro" id="IPR014558">
    <property type="entry name" value="UCP029720"/>
</dbReference>
<reference evidence="3" key="1">
    <citation type="submission" date="2016-10" db="EMBL/GenBank/DDBJ databases">
        <authorList>
            <person name="Varghese N."/>
            <person name="Submissions S."/>
        </authorList>
    </citation>
    <scope>NUCLEOTIDE SEQUENCE [LARGE SCALE GENOMIC DNA]</scope>
    <source>
        <strain evidence="3">CGMCC 1.7655</strain>
    </source>
</reference>
<accession>A0A1G9GS43</accession>
<dbReference type="PANTHER" id="PTHR39335:SF1">
    <property type="entry name" value="BLL4220 PROTEIN"/>
    <property type="match status" value="1"/>
</dbReference>
<evidence type="ECO:0000256" key="1">
    <source>
        <dbReference type="SAM" id="SignalP"/>
    </source>
</evidence>
<dbReference type="AlphaFoldDB" id="A0A1G9GS43"/>
<dbReference type="EMBL" id="FNGE01000005">
    <property type="protein sequence ID" value="SDL03345.1"/>
    <property type="molecule type" value="Genomic_DNA"/>
</dbReference>
<feature type="chain" id="PRO_5011563538" description="Lipoprotein with Yx(FWY)xxD motif" evidence="1">
    <location>
        <begin position="23"/>
        <end position="115"/>
    </location>
</feature>
<protein>
    <recommendedName>
        <fullName evidence="4">Lipoprotein with Yx(FWY)xxD motif</fullName>
    </recommendedName>
</protein>
<keyword evidence="1" id="KW-0732">Signal</keyword>
<dbReference type="Pfam" id="PF03640">
    <property type="entry name" value="Lipoprotein_15"/>
    <property type="match status" value="2"/>
</dbReference>
<gene>
    <name evidence="2" type="ORF">SAMN04487971_105185</name>
</gene>
<evidence type="ECO:0000313" key="2">
    <source>
        <dbReference type="EMBL" id="SDL03345.1"/>
    </source>
</evidence>
<organism evidence="2 3">
    <name type="scientific">Paracoccus chinensis</name>
    <dbReference type="NCBI Taxonomy" id="525640"/>
    <lineage>
        <taxon>Bacteria</taxon>
        <taxon>Pseudomonadati</taxon>
        <taxon>Pseudomonadota</taxon>
        <taxon>Alphaproteobacteria</taxon>
        <taxon>Rhodobacterales</taxon>
        <taxon>Paracoccaceae</taxon>
        <taxon>Paracoccus</taxon>
    </lineage>
</organism>
<dbReference type="STRING" id="525640.SAMN04487971_105185"/>
<evidence type="ECO:0008006" key="4">
    <source>
        <dbReference type="Google" id="ProtNLM"/>
    </source>
</evidence>
<dbReference type="RefSeq" id="WP_090754365.1">
    <property type="nucleotide sequence ID" value="NZ_FNGE01000005.1"/>
</dbReference>
<dbReference type="GO" id="GO:0043448">
    <property type="term" value="P:alkane catabolic process"/>
    <property type="evidence" value="ECO:0007669"/>
    <property type="project" value="TreeGrafter"/>
</dbReference>
<dbReference type="OrthoDB" id="9800666at2"/>
<evidence type="ECO:0000313" key="3">
    <source>
        <dbReference type="Proteomes" id="UP000199555"/>
    </source>
</evidence>
<dbReference type="PANTHER" id="PTHR39335">
    <property type="entry name" value="BLL4220 PROTEIN"/>
    <property type="match status" value="1"/>
</dbReference>
<dbReference type="InterPro" id="IPR005297">
    <property type="entry name" value="Lipoprotein_repeat"/>
</dbReference>
<sequence length="115" mass="12175">MRLRSGFAAGGIVLLTLGAAQAQSVATDANGRTLYTFDQDSGGTSACYDQCAVNWPPVLGQEGSEMGPNWTLVPRTDGTMQMAYKGKPVYYYIGDQNPGDVTGDGKGGVWHVLKP</sequence>
<feature type="signal peptide" evidence="1">
    <location>
        <begin position="1"/>
        <end position="22"/>
    </location>
</feature>
<dbReference type="Proteomes" id="UP000199555">
    <property type="component" value="Unassembled WGS sequence"/>
</dbReference>
<proteinExistence type="predicted"/>
<keyword evidence="3" id="KW-1185">Reference proteome</keyword>
<dbReference type="PIRSF" id="PIRSF029720">
    <property type="entry name" value="UCP029720"/>
    <property type="match status" value="1"/>
</dbReference>
<name>A0A1G9GS43_9RHOB</name>